<proteinExistence type="predicted"/>
<dbReference type="EMBL" id="GBXM01044686">
    <property type="protein sequence ID" value="JAH63891.1"/>
    <property type="molecule type" value="Transcribed_RNA"/>
</dbReference>
<evidence type="ECO:0000313" key="1">
    <source>
        <dbReference type="EMBL" id="JAH63891.1"/>
    </source>
</evidence>
<dbReference type="AlphaFoldDB" id="A0A0E9UDN5"/>
<reference evidence="1" key="1">
    <citation type="submission" date="2014-11" db="EMBL/GenBank/DDBJ databases">
        <authorList>
            <person name="Amaro Gonzalez C."/>
        </authorList>
    </citation>
    <scope>NUCLEOTIDE SEQUENCE</scope>
</reference>
<sequence length="29" mass="3126">MIKIGTLPMLSCNTNFIQTGLKPAHLLAV</sequence>
<name>A0A0E9UDN5_ANGAN</name>
<organism evidence="1">
    <name type="scientific">Anguilla anguilla</name>
    <name type="common">European freshwater eel</name>
    <name type="synonym">Muraena anguilla</name>
    <dbReference type="NCBI Taxonomy" id="7936"/>
    <lineage>
        <taxon>Eukaryota</taxon>
        <taxon>Metazoa</taxon>
        <taxon>Chordata</taxon>
        <taxon>Craniata</taxon>
        <taxon>Vertebrata</taxon>
        <taxon>Euteleostomi</taxon>
        <taxon>Actinopterygii</taxon>
        <taxon>Neopterygii</taxon>
        <taxon>Teleostei</taxon>
        <taxon>Anguilliformes</taxon>
        <taxon>Anguillidae</taxon>
        <taxon>Anguilla</taxon>
    </lineage>
</organism>
<protein>
    <submittedName>
        <fullName evidence="1">Uncharacterized protein</fullName>
    </submittedName>
</protein>
<reference evidence="1" key="2">
    <citation type="journal article" date="2015" name="Fish Shellfish Immunol.">
        <title>Early steps in the European eel (Anguilla anguilla)-Vibrio vulnificus interaction in the gills: Role of the RtxA13 toxin.</title>
        <authorList>
            <person name="Callol A."/>
            <person name="Pajuelo D."/>
            <person name="Ebbesson L."/>
            <person name="Teles M."/>
            <person name="MacKenzie S."/>
            <person name="Amaro C."/>
        </authorList>
    </citation>
    <scope>NUCLEOTIDE SEQUENCE</scope>
</reference>
<accession>A0A0E9UDN5</accession>